<comment type="caution">
    <text evidence="1">The sequence shown here is derived from an EMBL/GenBank/DDBJ whole genome shotgun (WGS) entry which is preliminary data.</text>
</comment>
<organism evidence="1 2">
    <name type="scientific">Pleurodeles waltl</name>
    <name type="common">Iberian ribbed newt</name>
    <dbReference type="NCBI Taxonomy" id="8319"/>
    <lineage>
        <taxon>Eukaryota</taxon>
        <taxon>Metazoa</taxon>
        <taxon>Chordata</taxon>
        <taxon>Craniata</taxon>
        <taxon>Vertebrata</taxon>
        <taxon>Euteleostomi</taxon>
        <taxon>Amphibia</taxon>
        <taxon>Batrachia</taxon>
        <taxon>Caudata</taxon>
        <taxon>Salamandroidea</taxon>
        <taxon>Salamandridae</taxon>
        <taxon>Pleurodelinae</taxon>
        <taxon>Pleurodeles</taxon>
    </lineage>
</organism>
<dbReference type="AlphaFoldDB" id="A0AAV7UW13"/>
<name>A0AAV7UW13_PLEWA</name>
<dbReference type="EMBL" id="JANPWB010000004">
    <property type="protein sequence ID" value="KAJ1192596.1"/>
    <property type="molecule type" value="Genomic_DNA"/>
</dbReference>
<dbReference type="Proteomes" id="UP001066276">
    <property type="component" value="Chromosome 2_2"/>
</dbReference>
<keyword evidence="2" id="KW-1185">Reference proteome</keyword>
<gene>
    <name evidence="1" type="ORF">NDU88_001903</name>
</gene>
<protein>
    <submittedName>
        <fullName evidence="1">Uncharacterized protein</fullName>
    </submittedName>
</protein>
<evidence type="ECO:0000313" key="2">
    <source>
        <dbReference type="Proteomes" id="UP001066276"/>
    </source>
</evidence>
<proteinExistence type="predicted"/>
<sequence>MITSASQLVRPFDDGDTVVSLLQTRVETRAEMSREKKRRLVVVINAGKSSKPALATLARVYDNNELPLPFEACFCPRFYAGLKQGHHGVTVIKRTNELRRAGNHAS</sequence>
<reference evidence="1" key="1">
    <citation type="journal article" date="2022" name="bioRxiv">
        <title>Sequencing and chromosome-scale assembly of the giantPleurodeles waltlgenome.</title>
        <authorList>
            <person name="Brown T."/>
            <person name="Elewa A."/>
            <person name="Iarovenko S."/>
            <person name="Subramanian E."/>
            <person name="Araus A.J."/>
            <person name="Petzold A."/>
            <person name="Susuki M."/>
            <person name="Suzuki K.-i.T."/>
            <person name="Hayashi T."/>
            <person name="Toyoda A."/>
            <person name="Oliveira C."/>
            <person name="Osipova E."/>
            <person name="Leigh N.D."/>
            <person name="Simon A."/>
            <person name="Yun M.H."/>
        </authorList>
    </citation>
    <scope>NUCLEOTIDE SEQUENCE</scope>
    <source>
        <strain evidence="1">20211129_DDA</strain>
        <tissue evidence="1">Liver</tissue>
    </source>
</reference>
<accession>A0AAV7UW13</accession>
<evidence type="ECO:0000313" key="1">
    <source>
        <dbReference type="EMBL" id="KAJ1192596.1"/>
    </source>
</evidence>